<keyword evidence="3" id="KW-0902">Two-component regulatory system</keyword>
<sequence length="377" mass="39110">MGLQRARRVAVQVAGLYRLAHLLYASGVVTADPVDVRAAVLLAAVWAVSLAVYAAGLRHGRIPDRLMWTDVGVNGCLLPLTAAVAIGEGPAVEAHGWLAVQALSASAAAVVSLRWRGTVLCFVLLTATSLAVHQVVRRPDTAELLEHLSALSMSSGLMAAGWWYVRRQGILLDDAQQRALAAEAARARQAERTAHHAALHDTVLATLTTIASGGVDANAQAVRDRCAREAAYLRRLVQLTDDPGHLPAAGGTAGTAALEEAVRSAEALGLVVKTQYHAVPELPEEAAEAVAAAASEALNNVRRHAGTGLAYLTAAGRADGLEVTIADRGTGFDTADPAAAGTGLRRSVHARMAAAGGAARVDSHPGEGTVVELRWPA</sequence>
<evidence type="ECO:0000256" key="1">
    <source>
        <dbReference type="ARBA" id="ARBA00022679"/>
    </source>
</evidence>
<gene>
    <name evidence="6" type="ORF">ACIO7M_13225</name>
</gene>
<evidence type="ECO:0000256" key="3">
    <source>
        <dbReference type="ARBA" id="ARBA00023012"/>
    </source>
</evidence>
<dbReference type="Proteomes" id="UP001617351">
    <property type="component" value="Unassembled WGS sequence"/>
</dbReference>
<proteinExistence type="predicted"/>
<name>A0ABW8EFP3_STRT5</name>
<feature type="transmembrane region" description="Helical" evidence="4">
    <location>
        <begin position="36"/>
        <end position="55"/>
    </location>
</feature>
<dbReference type="Gene3D" id="3.30.565.10">
    <property type="entry name" value="Histidine kinase-like ATPase, C-terminal domain"/>
    <property type="match status" value="1"/>
</dbReference>
<accession>A0ABW8EFP3</accession>
<dbReference type="GO" id="GO:0005524">
    <property type="term" value="F:ATP binding"/>
    <property type="evidence" value="ECO:0007669"/>
    <property type="project" value="UniProtKB-KW"/>
</dbReference>
<keyword evidence="4" id="KW-0472">Membrane</keyword>
<evidence type="ECO:0000259" key="5">
    <source>
        <dbReference type="Pfam" id="PF13581"/>
    </source>
</evidence>
<keyword evidence="6" id="KW-0067">ATP-binding</keyword>
<dbReference type="PANTHER" id="PTHR24421">
    <property type="entry name" value="NITRATE/NITRITE SENSOR PROTEIN NARX-RELATED"/>
    <property type="match status" value="1"/>
</dbReference>
<dbReference type="InterPro" id="IPR036890">
    <property type="entry name" value="HATPase_C_sf"/>
</dbReference>
<dbReference type="RefSeq" id="WP_402380389.1">
    <property type="nucleotide sequence ID" value="NZ_JBIUYY010000005.1"/>
</dbReference>
<comment type="caution">
    <text evidence="6">The sequence shown here is derived from an EMBL/GenBank/DDBJ whole genome shotgun (WGS) entry which is preliminary data.</text>
</comment>
<evidence type="ECO:0000313" key="6">
    <source>
        <dbReference type="EMBL" id="MFJ2822061.1"/>
    </source>
</evidence>
<dbReference type="SUPFAM" id="SSF55874">
    <property type="entry name" value="ATPase domain of HSP90 chaperone/DNA topoisomerase II/histidine kinase"/>
    <property type="match status" value="1"/>
</dbReference>
<dbReference type="Pfam" id="PF13581">
    <property type="entry name" value="HATPase_c_2"/>
    <property type="match status" value="1"/>
</dbReference>
<dbReference type="EMBL" id="JBIUYY010000005">
    <property type="protein sequence ID" value="MFJ2822061.1"/>
    <property type="molecule type" value="Genomic_DNA"/>
</dbReference>
<evidence type="ECO:0000256" key="4">
    <source>
        <dbReference type="SAM" id="Phobius"/>
    </source>
</evidence>
<evidence type="ECO:0000313" key="7">
    <source>
        <dbReference type="Proteomes" id="UP001617351"/>
    </source>
</evidence>
<organism evidence="6 7">
    <name type="scientific">Streptomyces toxytricini</name>
    <name type="common">Actinomyces toxytricini</name>
    <dbReference type="NCBI Taxonomy" id="67369"/>
    <lineage>
        <taxon>Bacteria</taxon>
        <taxon>Bacillati</taxon>
        <taxon>Actinomycetota</taxon>
        <taxon>Actinomycetes</taxon>
        <taxon>Kitasatosporales</taxon>
        <taxon>Streptomycetaceae</taxon>
        <taxon>Streptomyces</taxon>
    </lineage>
</organism>
<dbReference type="PANTHER" id="PTHR24421:SF58">
    <property type="entry name" value="SIGNAL TRANSDUCTION HISTIDINE-PROTEIN KINASE_PHOSPHATASE UHPB"/>
    <property type="match status" value="1"/>
</dbReference>
<evidence type="ECO:0000256" key="2">
    <source>
        <dbReference type="ARBA" id="ARBA00022777"/>
    </source>
</evidence>
<reference evidence="6 7" key="1">
    <citation type="submission" date="2024-10" db="EMBL/GenBank/DDBJ databases">
        <title>The Natural Products Discovery Center: Release of the First 8490 Sequenced Strains for Exploring Actinobacteria Biosynthetic Diversity.</title>
        <authorList>
            <person name="Kalkreuter E."/>
            <person name="Kautsar S.A."/>
            <person name="Yang D."/>
            <person name="Bader C.D."/>
            <person name="Teijaro C.N."/>
            <person name="Fluegel L."/>
            <person name="Davis C.M."/>
            <person name="Simpson J.R."/>
            <person name="Lauterbach L."/>
            <person name="Steele A.D."/>
            <person name="Gui C."/>
            <person name="Meng S."/>
            <person name="Li G."/>
            <person name="Viehrig K."/>
            <person name="Ye F."/>
            <person name="Su P."/>
            <person name="Kiefer A.F."/>
            <person name="Nichols A."/>
            <person name="Cepeda A.J."/>
            <person name="Yan W."/>
            <person name="Fan B."/>
            <person name="Jiang Y."/>
            <person name="Adhikari A."/>
            <person name="Zheng C.-J."/>
            <person name="Schuster L."/>
            <person name="Cowan T.M."/>
            <person name="Smanski M.J."/>
            <person name="Chevrette M.G."/>
            <person name="De Carvalho L.P.S."/>
            <person name="Shen B."/>
        </authorList>
    </citation>
    <scope>NUCLEOTIDE SEQUENCE [LARGE SCALE GENOMIC DNA]</scope>
    <source>
        <strain evidence="6 7">NPDC087220</strain>
    </source>
</reference>
<keyword evidence="7" id="KW-1185">Reference proteome</keyword>
<dbReference type="InterPro" id="IPR003594">
    <property type="entry name" value="HATPase_dom"/>
</dbReference>
<keyword evidence="1" id="KW-0808">Transferase</keyword>
<keyword evidence="4" id="KW-0812">Transmembrane</keyword>
<keyword evidence="2" id="KW-0418">Kinase</keyword>
<keyword evidence="6" id="KW-0547">Nucleotide-binding</keyword>
<dbReference type="InterPro" id="IPR050482">
    <property type="entry name" value="Sensor_HK_TwoCompSys"/>
</dbReference>
<protein>
    <submittedName>
        <fullName evidence="6">ATP-binding protein</fullName>
    </submittedName>
</protein>
<feature type="domain" description="Histidine kinase/HSP90-like ATPase" evidence="5">
    <location>
        <begin position="278"/>
        <end position="338"/>
    </location>
</feature>
<keyword evidence="4" id="KW-1133">Transmembrane helix</keyword>